<evidence type="ECO:0000313" key="2">
    <source>
        <dbReference type="EMBL" id="CAL6105442.1"/>
    </source>
</evidence>
<comment type="caution">
    <text evidence="1">The sequence shown here is derived from an EMBL/GenBank/DDBJ whole genome shotgun (WGS) entry which is preliminary data.</text>
</comment>
<organism evidence="1">
    <name type="scientific">Hexamita inflata</name>
    <dbReference type="NCBI Taxonomy" id="28002"/>
    <lineage>
        <taxon>Eukaryota</taxon>
        <taxon>Metamonada</taxon>
        <taxon>Diplomonadida</taxon>
        <taxon>Hexamitidae</taxon>
        <taxon>Hexamitinae</taxon>
        <taxon>Hexamita</taxon>
    </lineage>
</organism>
<gene>
    <name evidence="1" type="ORF">HINF_LOCUS54862</name>
    <name evidence="2" type="ORF">HINF_LOCUS73265</name>
</gene>
<keyword evidence="3" id="KW-1185">Reference proteome</keyword>
<dbReference type="EMBL" id="CAXDID020000596">
    <property type="protein sequence ID" value="CAL6105442.1"/>
    <property type="molecule type" value="Genomic_DNA"/>
</dbReference>
<dbReference type="EMBL" id="CATOUU010001017">
    <property type="protein sequence ID" value="CAI9967217.1"/>
    <property type="molecule type" value="Genomic_DNA"/>
</dbReference>
<protein>
    <submittedName>
        <fullName evidence="2">Hypothetical_protein</fullName>
    </submittedName>
</protein>
<evidence type="ECO:0000313" key="3">
    <source>
        <dbReference type="Proteomes" id="UP001642409"/>
    </source>
</evidence>
<accession>A0AA86R6Z2</accession>
<name>A0AA86R6Z2_9EUKA</name>
<proteinExistence type="predicted"/>
<reference evidence="1" key="1">
    <citation type="submission" date="2023-06" db="EMBL/GenBank/DDBJ databases">
        <authorList>
            <person name="Kurt Z."/>
        </authorList>
    </citation>
    <scope>NUCLEOTIDE SEQUENCE</scope>
</reference>
<evidence type="ECO:0000313" key="1">
    <source>
        <dbReference type="EMBL" id="CAI9967217.1"/>
    </source>
</evidence>
<sequence length="118" mass="13594">MYNKYSSLYLEPLLNDPEEVREPEMPIELEYHLSRVHVARLIRAESPQLSICSPIVTAVLGRGTERFAKVVLLGFVFKEKVPSEGTNKLLLSKLNSSCMFYNKPTLQMIRVFLCQLYL</sequence>
<dbReference type="Proteomes" id="UP001642409">
    <property type="component" value="Unassembled WGS sequence"/>
</dbReference>
<dbReference type="AlphaFoldDB" id="A0AA86R6Z2"/>
<reference evidence="2 3" key="2">
    <citation type="submission" date="2024-07" db="EMBL/GenBank/DDBJ databases">
        <authorList>
            <person name="Akdeniz Z."/>
        </authorList>
    </citation>
    <scope>NUCLEOTIDE SEQUENCE [LARGE SCALE GENOMIC DNA]</scope>
</reference>